<keyword evidence="4" id="KW-1185">Reference proteome</keyword>
<proteinExistence type="predicted"/>
<evidence type="ECO:0000313" key="4">
    <source>
        <dbReference type="Proteomes" id="UP001353858"/>
    </source>
</evidence>
<protein>
    <submittedName>
        <fullName evidence="3">Uncharacterized protein</fullName>
    </submittedName>
</protein>
<reference evidence="4" key="1">
    <citation type="submission" date="2023-01" db="EMBL/GenBank/DDBJ databases">
        <title>Key to firefly adult light organ development and bioluminescence: homeobox transcription factors regulate luciferase expression and transportation to peroxisome.</title>
        <authorList>
            <person name="Fu X."/>
        </authorList>
    </citation>
    <scope>NUCLEOTIDE SEQUENCE [LARGE SCALE GENOMIC DNA]</scope>
</reference>
<evidence type="ECO:0000256" key="1">
    <source>
        <dbReference type="SAM" id="MobiDB-lite"/>
    </source>
</evidence>
<dbReference type="EMBL" id="JARPUR010000001">
    <property type="protein sequence ID" value="KAK4884033.1"/>
    <property type="molecule type" value="Genomic_DNA"/>
</dbReference>
<organism evidence="3 4">
    <name type="scientific">Aquatica leii</name>
    <dbReference type="NCBI Taxonomy" id="1421715"/>
    <lineage>
        <taxon>Eukaryota</taxon>
        <taxon>Metazoa</taxon>
        <taxon>Ecdysozoa</taxon>
        <taxon>Arthropoda</taxon>
        <taxon>Hexapoda</taxon>
        <taxon>Insecta</taxon>
        <taxon>Pterygota</taxon>
        <taxon>Neoptera</taxon>
        <taxon>Endopterygota</taxon>
        <taxon>Coleoptera</taxon>
        <taxon>Polyphaga</taxon>
        <taxon>Elateriformia</taxon>
        <taxon>Elateroidea</taxon>
        <taxon>Lampyridae</taxon>
        <taxon>Luciolinae</taxon>
        <taxon>Aquatica</taxon>
    </lineage>
</organism>
<accession>A0AAN7PF54</accession>
<feature type="region of interest" description="Disordered" evidence="1">
    <location>
        <begin position="145"/>
        <end position="176"/>
    </location>
</feature>
<comment type="caution">
    <text evidence="3">The sequence shown here is derived from an EMBL/GenBank/DDBJ whole genome shotgun (WGS) entry which is preliminary data.</text>
</comment>
<evidence type="ECO:0000313" key="3">
    <source>
        <dbReference type="EMBL" id="KAK4884033.1"/>
    </source>
</evidence>
<feature type="transmembrane region" description="Helical" evidence="2">
    <location>
        <begin position="6"/>
        <end position="25"/>
    </location>
</feature>
<keyword evidence="2" id="KW-0472">Membrane</keyword>
<keyword evidence="2" id="KW-1133">Transmembrane helix</keyword>
<keyword evidence="2" id="KW-0812">Transmembrane</keyword>
<dbReference type="Proteomes" id="UP001353858">
    <property type="component" value="Unassembled WGS sequence"/>
</dbReference>
<evidence type="ECO:0000256" key="2">
    <source>
        <dbReference type="SAM" id="Phobius"/>
    </source>
</evidence>
<dbReference type="AlphaFoldDB" id="A0AAN7PF54"/>
<name>A0AAN7PF54_9COLE</name>
<sequence>MELTFVILLTIFFIVAITMLILLFGDPRNIFSSTEPLITSTSISSIDLKTETKDLYPRMPSPPPHLIQGMQRAPSLNTPYPKNPPPLGFEHISTIPEAPQLESFGPLPYPMGEIPQMPQPLDTGVPYYIPNNEWSYIEEQIVREVASEPEPHQHPPSYEEAINDNDETLVRQRSRH</sequence>
<gene>
    <name evidence="3" type="ORF">RN001_000304</name>
</gene>